<dbReference type="EMBL" id="CM001475">
    <property type="protein sequence ID" value="EIC30448.1"/>
    <property type="molecule type" value="Genomic_DNA"/>
</dbReference>
<dbReference type="SMART" id="SM00079">
    <property type="entry name" value="PBPe"/>
    <property type="match status" value="1"/>
</dbReference>
<evidence type="ECO:0000256" key="9">
    <source>
        <dbReference type="ARBA" id="ARBA00022989"/>
    </source>
</evidence>
<name>H8GKF7_METAL</name>
<gene>
    <name evidence="14" type="ORF">Metal_2750</name>
</gene>
<keyword evidence="10 11" id="KW-0472">Membrane</keyword>
<evidence type="ECO:0000256" key="1">
    <source>
        <dbReference type="ARBA" id="ARBA00004429"/>
    </source>
</evidence>
<dbReference type="eggNOG" id="COG0765">
    <property type="taxonomic scope" value="Bacteria"/>
</dbReference>
<dbReference type="InterPro" id="IPR035906">
    <property type="entry name" value="MetI-like_sf"/>
</dbReference>
<dbReference type="STRING" id="686340.Metal_2750"/>
<keyword evidence="4 11" id="KW-0813">Transport</keyword>
<dbReference type="NCBIfam" id="TIGR01726">
    <property type="entry name" value="HEQRo_perm_3TM"/>
    <property type="match status" value="1"/>
</dbReference>
<organism evidence="14 15">
    <name type="scientific">Methylomicrobium album BG8</name>
    <dbReference type="NCBI Taxonomy" id="686340"/>
    <lineage>
        <taxon>Bacteria</taxon>
        <taxon>Pseudomonadati</taxon>
        <taxon>Pseudomonadota</taxon>
        <taxon>Gammaproteobacteria</taxon>
        <taxon>Methylococcales</taxon>
        <taxon>Methylococcaceae</taxon>
        <taxon>Methylomicrobium</taxon>
    </lineage>
</organism>
<proteinExistence type="inferred from homology"/>
<feature type="transmembrane region" description="Helical" evidence="11">
    <location>
        <begin position="859"/>
        <end position="877"/>
    </location>
</feature>
<evidence type="ECO:0000259" key="13">
    <source>
        <dbReference type="PROSITE" id="PS50928"/>
    </source>
</evidence>
<evidence type="ECO:0000256" key="7">
    <source>
        <dbReference type="ARBA" id="ARBA00022729"/>
    </source>
</evidence>
<keyword evidence="5" id="KW-1003">Cell membrane</keyword>
<feature type="chain" id="PRO_5003613605" evidence="12">
    <location>
        <begin position="20"/>
        <end position="1001"/>
    </location>
</feature>
<dbReference type="GO" id="GO:0015276">
    <property type="term" value="F:ligand-gated monoatomic ion channel activity"/>
    <property type="evidence" value="ECO:0007669"/>
    <property type="project" value="InterPro"/>
</dbReference>
<feature type="transmembrane region" description="Helical" evidence="11">
    <location>
        <begin position="798"/>
        <end position="820"/>
    </location>
</feature>
<evidence type="ECO:0000256" key="11">
    <source>
        <dbReference type="RuleBase" id="RU363032"/>
    </source>
</evidence>
<comment type="similarity">
    <text evidence="2">Belongs to the binding-protein-dependent transport system permease family. HisMQ subfamily.</text>
</comment>
<dbReference type="SUPFAM" id="SSF161098">
    <property type="entry name" value="MetI-like"/>
    <property type="match status" value="1"/>
</dbReference>
<feature type="transmembrane region" description="Helical" evidence="11">
    <location>
        <begin position="959"/>
        <end position="978"/>
    </location>
</feature>
<dbReference type="InterPro" id="IPR000515">
    <property type="entry name" value="MetI-like"/>
</dbReference>
<dbReference type="SMART" id="SM00062">
    <property type="entry name" value="PBPb"/>
    <property type="match status" value="4"/>
</dbReference>
<dbReference type="PANTHER" id="PTHR35936">
    <property type="entry name" value="MEMBRANE-BOUND LYTIC MUREIN TRANSGLYCOSYLASE F"/>
    <property type="match status" value="1"/>
</dbReference>
<evidence type="ECO:0000256" key="12">
    <source>
        <dbReference type="SAM" id="SignalP"/>
    </source>
</evidence>
<feature type="transmembrane region" description="Helical" evidence="11">
    <location>
        <begin position="832"/>
        <end position="853"/>
    </location>
</feature>
<accession>H8GKF7</accession>
<dbReference type="AlphaFoldDB" id="H8GKF7"/>
<keyword evidence="15" id="KW-1185">Reference proteome</keyword>
<keyword evidence="9 11" id="KW-1133">Transmembrane helix</keyword>
<evidence type="ECO:0000313" key="14">
    <source>
        <dbReference type="EMBL" id="EIC30448.1"/>
    </source>
</evidence>
<dbReference type="Gene3D" id="3.40.190.10">
    <property type="entry name" value="Periplasmic binding protein-like II"/>
    <property type="match status" value="6"/>
</dbReference>
<dbReference type="PROSITE" id="PS01039">
    <property type="entry name" value="SBP_BACTERIAL_3"/>
    <property type="match status" value="1"/>
</dbReference>
<evidence type="ECO:0000256" key="2">
    <source>
        <dbReference type="ARBA" id="ARBA00010072"/>
    </source>
</evidence>
<keyword evidence="6 11" id="KW-0812">Transmembrane</keyword>
<dbReference type="InterPro" id="IPR001320">
    <property type="entry name" value="Iontro_rcpt_C"/>
</dbReference>
<dbReference type="PANTHER" id="PTHR35936:SF17">
    <property type="entry name" value="ARGININE-BINDING EXTRACELLULAR PROTEIN ARTP"/>
    <property type="match status" value="1"/>
</dbReference>
<dbReference type="GO" id="GO:0043190">
    <property type="term" value="C:ATP-binding cassette (ABC) transporter complex"/>
    <property type="evidence" value="ECO:0007669"/>
    <property type="project" value="InterPro"/>
</dbReference>
<dbReference type="InterPro" id="IPR001638">
    <property type="entry name" value="Solute-binding_3/MltF_N"/>
</dbReference>
<keyword evidence="7 12" id="KW-0732">Signal</keyword>
<dbReference type="Gene3D" id="1.10.3720.10">
    <property type="entry name" value="MetI-like"/>
    <property type="match status" value="1"/>
</dbReference>
<comment type="subcellular location">
    <subcellularLocation>
        <location evidence="1">Cell inner membrane</location>
        <topology evidence="1">Multi-pass membrane protein</topology>
    </subcellularLocation>
    <subcellularLocation>
        <location evidence="11">Cell membrane</location>
        <topology evidence="11">Multi-pass membrane protein</topology>
    </subcellularLocation>
</comment>
<evidence type="ECO:0000256" key="5">
    <source>
        <dbReference type="ARBA" id="ARBA00022475"/>
    </source>
</evidence>
<protein>
    <submittedName>
        <fullName evidence="14">Amine acid ABC transporter, permease protein, 3-TM region, His/Glu/Gln/Arg/opine family</fullName>
    </submittedName>
</protein>
<evidence type="ECO:0000313" key="15">
    <source>
        <dbReference type="Proteomes" id="UP000005090"/>
    </source>
</evidence>
<reference evidence="14 15" key="1">
    <citation type="journal article" date="2013" name="Genome Announc.">
        <title>Genome Sequence of the Obligate Gammaproteobacterial Methanotroph Methylomicrobium album Strain BG8.</title>
        <authorList>
            <person name="Kits K.D."/>
            <person name="Kalyuzhnaya M.G."/>
            <person name="Klotz M.G."/>
            <person name="Jetten M.S."/>
            <person name="Op den Camp H.J."/>
            <person name="Vuilleumier S."/>
            <person name="Bringel F."/>
            <person name="Dispirito A.A."/>
            <person name="Murrell J.C."/>
            <person name="Bruce D."/>
            <person name="Cheng J.F."/>
            <person name="Copeland A."/>
            <person name="Goodwin L."/>
            <person name="Hauser L."/>
            <person name="Lajus A."/>
            <person name="Land M.L."/>
            <person name="Lapidus A."/>
            <person name="Lucas S."/>
            <person name="Medigue C."/>
            <person name="Pitluck S."/>
            <person name="Woyke T."/>
            <person name="Zeytun A."/>
            <person name="Stein L.Y."/>
        </authorList>
    </citation>
    <scope>NUCLEOTIDE SEQUENCE [LARGE SCALE GENOMIC DNA]</scope>
    <source>
        <strain evidence="14 15">BG8</strain>
    </source>
</reference>
<dbReference type="eggNOG" id="COG0834">
    <property type="taxonomic scope" value="Bacteria"/>
</dbReference>
<dbReference type="SUPFAM" id="SSF53850">
    <property type="entry name" value="Periplasmic binding protein-like II"/>
    <property type="match status" value="4"/>
</dbReference>
<dbReference type="Proteomes" id="UP000005090">
    <property type="component" value="Chromosome"/>
</dbReference>
<dbReference type="PROSITE" id="PS50928">
    <property type="entry name" value="ABC_TM1"/>
    <property type="match status" value="1"/>
</dbReference>
<dbReference type="CDD" id="cd06261">
    <property type="entry name" value="TM_PBP2"/>
    <property type="match status" value="1"/>
</dbReference>
<evidence type="ECO:0000256" key="6">
    <source>
        <dbReference type="ARBA" id="ARBA00022692"/>
    </source>
</evidence>
<feature type="domain" description="ABC transmembrane type-1" evidence="13">
    <location>
        <begin position="794"/>
        <end position="982"/>
    </location>
</feature>
<dbReference type="InterPro" id="IPR018313">
    <property type="entry name" value="SBP_3_CS"/>
</dbReference>
<dbReference type="RefSeq" id="WP_005373070.1">
    <property type="nucleotide sequence ID" value="NZ_CM001475.1"/>
</dbReference>
<dbReference type="Pfam" id="PF00528">
    <property type="entry name" value="BPD_transp_1"/>
    <property type="match status" value="1"/>
</dbReference>
<evidence type="ECO:0000256" key="10">
    <source>
        <dbReference type="ARBA" id="ARBA00023136"/>
    </source>
</evidence>
<evidence type="ECO:0000256" key="3">
    <source>
        <dbReference type="ARBA" id="ARBA00010333"/>
    </source>
</evidence>
<keyword evidence="8" id="KW-0029">Amino-acid transport</keyword>
<dbReference type="GO" id="GO:0006865">
    <property type="term" value="P:amino acid transport"/>
    <property type="evidence" value="ECO:0007669"/>
    <property type="project" value="UniProtKB-KW"/>
</dbReference>
<dbReference type="InterPro" id="IPR010065">
    <property type="entry name" value="AA_ABC_transptr_permease_3TM"/>
</dbReference>
<dbReference type="HOGENOM" id="CLU_011986_0_0_6"/>
<sequence>MKKLIPFSLILLTAAVLLAGCKKSETLIRSLEDARRAKIGVMTGSTGEAITLARFPEAQVKSFDDIMDAVAAMKSGQLDAIVTAFPAALQVSKKNRELDLLPETLAYEDTAIAVRKGNRELREAVNRIIAGLKGDGTLAAMKQRWFKPELTPYEELNLTLPKEGTPLKIGVSATREPFSFVDRNGRVTGHDGELARIIAVKLQRPVEFFNMKFMALIPALQSGKVDLIVTGMTATEERKKFVDFTQSYYANAQVMLVRKSADAAPASAAATVDGNSDEISALAHLDGRRIGVLGGSAGDLAARKHFPNAAFQVFTASADAALAVKSRKTDAFVYDKSVLLNLAERNPELVILEQPVDKLEVAAALKKGKGALLADIDSALSELKREGTLQRLRAKWIDSKYQVAPPIAPTDSPSDKGVLRMGTCATIEPFSFLANGKPTGLDIELGRLIGARLGKKIEIVDMNFEALIPALQAGKIDFALSNFNVTDERKQLIDFSLPYVENDISALVRRVSPGGRQTGGWLVSVADLKNKRIGVLMGSAHDTYATKNYPDAEIFQYKSPADVALAVKTGKVDAALFDAEPLREILRRDGSFGLLGDPLFSFSVGAGFDKNNQALKNRFTPFLAEIRKNGVYADMIRRWMEQGDTRMPVIANAGANGTMAVGVSDAGLPFTAVQDNRLVGFDIELAERFAAYLGKNARFANMEFGSLIAAVSTGKVDMIASAIYVTEERKKQIDFSEPYFEMDTRVFALKKNIAASGAPPEAETRPPSFLSRAADSFYSNILQENRYLLIWDGLKTTVIISIFSTLFGTLLGALICFMRMSRRPLLRLPAKLYITLLRGTPVLVLLMLIFYVVFASVDISPLLVAIIAFGMNFAAYVSEIFRTGIEGVDKGQAEAGIAMGFTKLETFLFIVLPQTVQRILPVYKGEFLSLVKMTSIVGYIAVQDLTKASDIIRSRTFDAFFPLIMVAILYFTIAWILMQSLDYLERITDPKYRRRRPEGKA</sequence>
<dbReference type="CDD" id="cd13530">
    <property type="entry name" value="PBP2_peptides_like"/>
    <property type="match status" value="1"/>
</dbReference>
<evidence type="ECO:0000256" key="4">
    <source>
        <dbReference type="ARBA" id="ARBA00022448"/>
    </source>
</evidence>
<dbReference type="PROSITE" id="PS51257">
    <property type="entry name" value="PROKAR_LIPOPROTEIN"/>
    <property type="match status" value="1"/>
</dbReference>
<dbReference type="Pfam" id="PF00497">
    <property type="entry name" value="SBP_bac_3"/>
    <property type="match status" value="4"/>
</dbReference>
<feature type="signal peptide" evidence="12">
    <location>
        <begin position="1"/>
        <end position="19"/>
    </location>
</feature>
<comment type="similarity">
    <text evidence="3">Belongs to the bacterial solute-binding protein 3 family.</text>
</comment>
<evidence type="ECO:0000256" key="8">
    <source>
        <dbReference type="ARBA" id="ARBA00022970"/>
    </source>
</evidence>